<sequence>MNMRFFFFWVIMGLFTSTLAMENMPLPAIEELQTVLNQNNNSSSYSDNSLSNPENGQLPIRDKIIHFYKNELKNNHDGPRVLVEGLVKSGQKPSWLSSTLLTEQFCYHFFIDYNRNEVELWQSKLDEENQKKLKICWQNIASIKKSLLSWEDIINETHPFKPELEEYLNGGRLIFFCTVWNKTNERHSFPFAIWGPVLLNEKGISSEQIFLSEFSEYLELMRKRDKNARLKLSLSEFQEKW</sequence>
<evidence type="ECO:0000313" key="1">
    <source>
        <dbReference type="EMBL" id="NMD88785.1"/>
    </source>
</evidence>
<organism evidence="1 2">
    <name type="scientific">Victivallis vadensis</name>
    <dbReference type="NCBI Taxonomy" id="172901"/>
    <lineage>
        <taxon>Bacteria</taxon>
        <taxon>Pseudomonadati</taxon>
        <taxon>Lentisphaerota</taxon>
        <taxon>Lentisphaeria</taxon>
        <taxon>Victivallales</taxon>
        <taxon>Victivallaceae</taxon>
        <taxon>Victivallis</taxon>
    </lineage>
</organism>
<evidence type="ECO:0000313" key="2">
    <source>
        <dbReference type="Proteomes" id="UP000576225"/>
    </source>
</evidence>
<dbReference type="Proteomes" id="UP000576225">
    <property type="component" value="Unassembled WGS sequence"/>
</dbReference>
<proteinExistence type="predicted"/>
<name>A0A848AZ11_9BACT</name>
<gene>
    <name evidence="1" type="ORF">HF882_19555</name>
</gene>
<dbReference type="EMBL" id="JABAEW010000059">
    <property type="protein sequence ID" value="NMD88785.1"/>
    <property type="molecule type" value="Genomic_DNA"/>
</dbReference>
<accession>A0A848AZ11</accession>
<dbReference type="RefSeq" id="WP_168963812.1">
    <property type="nucleotide sequence ID" value="NZ_CAUHRZ010000064.1"/>
</dbReference>
<dbReference type="AlphaFoldDB" id="A0A848AZ11"/>
<protein>
    <submittedName>
        <fullName evidence="1">Uncharacterized protein</fullName>
    </submittedName>
</protein>
<reference evidence="1 2" key="1">
    <citation type="submission" date="2020-04" db="EMBL/GenBank/DDBJ databases">
        <authorList>
            <person name="Hitch T.C.A."/>
            <person name="Wylensek D."/>
            <person name="Clavel T."/>
        </authorList>
    </citation>
    <scope>NUCLEOTIDE SEQUENCE [LARGE SCALE GENOMIC DNA]</scope>
    <source>
        <strain evidence="1 2">COR2-253-APC-1A</strain>
    </source>
</reference>
<comment type="caution">
    <text evidence="1">The sequence shown here is derived from an EMBL/GenBank/DDBJ whole genome shotgun (WGS) entry which is preliminary data.</text>
</comment>